<feature type="region of interest" description="Disordered" evidence="1">
    <location>
        <begin position="1"/>
        <end position="71"/>
    </location>
</feature>
<evidence type="ECO:0000313" key="4">
    <source>
        <dbReference type="Proteomes" id="UP000092730"/>
    </source>
</evidence>
<feature type="compositionally biased region" description="Polar residues" evidence="1">
    <location>
        <begin position="194"/>
        <end position="205"/>
    </location>
</feature>
<feature type="compositionally biased region" description="Acidic residues" evidence="1">
    <location>
        <begin position="153"/>
        <end position="172"/>
    </location>
</feature>
<dbReference type="KEGG" id="kbi:30209019"/>
<dbReference type="VEuPathDB" id="FungiDB:I302_04620"/>
<dbReference type="Proteomes" id="UP000092730">
    <property type="component" value="Chromosome 1"/>
</dbReference>
<dbReference type="RefSeq" id="XP_019047999.1">
    <property type="nucleotide sequence ID" value="XM_019191251.1"/>
</dbReference>
<sequence length="205" mass="21527">MATIGGRFSARFGSSVGSGFRRGSSSSWTCGGSGTGSRTGNHYSNFYPQASGKSNGPSAKQTIETLNNANSVYRDCDKKASASSSRYGSFLSAGTGQPDVSRSNTRPAMTRSSSIVSQSSASSSQYNISDHWAVRASLARSKKEIGENGSSVPEEESDLSEFSDTELEEETNGDGGLSDSHASFEIDTGEYLSSDATSTVQDSRL</sequence>
<feature type="compositionally biased region" description="Low complexity" evidence="1">
    <location>
        <begin position="112"/>
        <end position="121"/>
    </location>
</feature>
<proteinExistence type="predicted"/>
<reference evidence="2" key="1">
    <citation type="submission" date="2013-07" db="EMBL/GenBank/DDBJ databases">
        <title>The Genome Sequence of Cryptococcus bestiolae CBS10118.</title>
        <authorList>
            <consortium name="The Broad Institute Genome Sequencing Platform"/>
            <person name="Cuomo C."/>
            <person name="Litvintseva A."/>
            <person name="Chen Y."/>
            <person name="Heitman J."/>
            <person name="Sun S."/>
            <person name="Springer D."/>
            <person name="Dromer F."/>
            <person name="Young S.K."/>
            <person name="Zeng Q."/>
            <person name="Gargeya S."/>
            <person name="Fitzgerald M."/>
            <person name="Abouelleil A."/>
            <person name="Alvarado L."/>
            <person name="Berlin A.M."/>
            <person name="Chapman S.B."/>
            <person name="Dewar J."/>
            <person name="Goldberg J."/>
            <person name="Griggs A."/>
            <person name="Gujja S."/>
            <person name="Hansen M."/>
            <person name="Howarth C."/>
            <person name="Imamovic A."/>
            <person name="Larimer J."/>
            <person name="McCowan C."/>
            <person name="Murphy C."/>
            <person name="Pearson M."/>
            <person name="Priest M."/>
            <person name="Roberts A."/>
            <person name="Saif S."/>
            <person name="Shea T."/>
            <person name="Sykes S."/>
            <person name="Wortman J."/>
            <person name="Nusbaum C."/>
            <person name="Birren B."/>
        </authorList>
    </citation>
    <scope>NUCLEOTIDE SEQUENCE [LARGE SCALE GENOMIC DNA]</scope>
    <source>
        <strain evidence="2">CBS 10118</strain>
    </source>
</reference>
<dbReference type="AlphaFoldDB" id="A0A1B9G7C1"/>
<reference evidence="2" key="3">
    <citation type="submission" date="2014-01" db="EMBL/GenBank/DDBJ databases">
        <title>Evolution of pathogenesis and genome organization in the Tremellales.</title>
        <authorList>
            <person name="Cuomo C."/>
            <person name="Litvintseva A."/>
            <person name="Heitman J."/>
            <person name="Chen Y."/>
            <person name="Sun S."/>
            <person name="Springer D."/>
            <person name="Dromer F."/>
            <person name="Young S."/>
            <person name="Zeng Q."/>
            <person name="Chapman S."/>
            <person name="Gujja S."/>
            <person name="Saif S."/>
            <person name="Birren B."/>
        </authorList>
    </citation>
    <scope>NUCLEOTIDE SEQUENCE</scope>
    <source>
        <strain evidence="2">CBS 10118</strain>
    </source>
</reference>
<dbReference type="GeneID" id="30209019"/>
<feature type="compositionally biased region" description="Low complexity" evidence="1">
    <location>
        <begin position="1"/>
        <end position="30"/>
    </location>
</feature>
<organism evidence="2">
    <name type="scientific">Kwoniella bestiolae CBS 10118</name>
    <dbReference type="NCBI Taxonomy" id="1296100"/>
    <lineage>
        <taxon>Eukaryota</taxon>
        <taxon>Fungi</taxon>
        <taxon>Dikarya</taxon>
        <taxon>Basidiomycota</taxon>
        <taxon>Agaricomycotina</taxon>
        <taxon>Tremellomycetes</taxon>
        <taxon>Tremellales</taxon>
        <taxon>Cryptococcaceae</taxon>
        <taxon>Kwoniella</taxon>
    </lineage>
</organism>
<name>A0A1B9G7C1_9TREE</name>
<reference evidence="3" key="4">
    <citation type="submission" date="2024-02" db="EMBL/GenBank/DDBJ databases">
        <title>Comparative genomics of Cryptococcus and Kwoniella reveals pathogenesis evolution and contrasting modes of karyotype evolution via chromosome fusion or intercentromeric recombination.</title>
        <authorList>
            <person name="Coelho M.A."/>
            <person name="David-Palma M."/>
            <person name="Shea T."/>
            <person name="Bowers K."/>
            <person name="McGinley-Smith S."/>
            <person name="Mohammad A.W."/>
            <person name="Gnirke A."/>
            <person name="Yurkov A.M."/>
            <person name="Nowrousian M."/>
            <person name="Sun S."/>
            <person name="Cuomo C.A."/>
            <person name="Heitman J."/>
        </authorList>
    </citation>
    <scope>NUCLEOTIDE SEQUENCE</scope>
    <source>
        <strain evidence="3">CBS 10118</strain>
    </source>
</reference>
<dbReference type="EMBL" id="CP144541">
    <property type="protein sequence ID" value="WVW79281.1"/>
    <property type="molecule type" value="Genomic_DNA"/>
</dbReference>
<feature type="region of interest" description="Disordered" evidence="1">
    <location>
        <begin position="84"/>
        <end position="121"/>
    </location>
</feature>
<feature type="region of interest" description="Disordered" evidence="1">
    <location>
        <begin position="143"/>
        <end position="205"/>
    </location>
</feature>
<feature type="compositionally biased region" description="Polar residues" evidence="1">
    <location>
        <begin position="84"/>
        <end position="111"/>
    </location>
</feature>
<reference evidence="3" key="2">
    <citation type="submission" date="2013-07" db="EMBL/GenBank/DDBJ databases">
        <authorList>
            <consortium name="The Broad Institute Genome Sequencing Platform"/>
            <person name="Cuomo C."/>
            <person name="Litvintseva A."/>
            <person name="Chen Y."/>
            <person name="Heitman J."/>
            <person name="Sun S."/>
            <person name="Springer D."/>
            <person name="Dromer F."/>
            <person name="Young S.K."/>
            <person name="Zeng Q."/>
            <person name="Gargeya S."/>
            <person name="Fitzgerald M."/>
            <person name="Abouelleil A."/>
            <person name="Alvarado L."/>
            <person name="Berlin A.M."/>
            <person name="Chapman S.B."/>
            <person name="Dewar J."/>
            <person name="Goldberg J."/>
            <person name="Griggs A."/>
            <person name="Gujja S."/>
            <person name="Hansen M."/>
            <person name="Howarth C."/>
            <person name="Imamovic A."/>
            <person name="Larimer J."/>
            <person name="McCowan C."/>
            <person name="Murphy C."/>
            <person name="Pearson M."/>
            <person name="Priest M."/>
            <person name="Roberts A."/>
            <person name="Saif S."/>
            <person name="Shea T."/>
            <person name="Sykes S."/>
            <person name="Wortman J."/>
            <person name="Nusbaum C."/>
            <person name="Birren B."/>
        </authorList>
    </citation>
    <scope>NUCLEOTIDE SEQUENCE</scope>
    <source>
        <strain evidence="3">CBS 10118</strain>
    </source>
</reference>
<protein>
    <submittedName>
        <fullName evidence="2">Uncharacterized protein</fullName>
    </submittedName>
</protein>
<evidence type="ECO:0000313" key="3">
    <source>
        <dbReference type="EMBL" id="WVW79281.1"/>
    </source>
</evidence>
<accession>A0A1B9G7C1</accession>
<keyword evidence="4" id="KW-1185">Reference proteome</keyword>
<evidence type="ECO:0000256" key="1">
    <source>
        <dbReference type="SAM" id="MobiDB-lite"/>
    </source>
</evidence>
<evidence type="ECO:0000313" key="2">
    <source>
        <dbReference type="EMBL" id="OCF26929.1"/>
    </source>
</evidence>
<feature type="compositionally biased region" description="Polar residues" evidence="1">
    <location>
        <begin position="41"/>
        <end position="71"/>
    </location>
</feature>
<gene>
    <name evidence="2" type="ORF">I302_04620</name>
    <name evidence="3" type="ORF">I302_101248</name>
</gene>
<dbReference type="EMBL" id="KI894020">
    <property type="protein sequence ID" value="OCF26929.1"/>
    <property type="molecule type" value="Genomic_DNA"/>
</dbReference>